<proteinExistence type="inferred from homology"/>
<dbReference type="Proteomes" id="UP001497600">
    <property type="component" value="Chromosome E"/>
</dbReference>
<evidence type="ECO:0000313" key="5">
    <source>
        <dbReference type="EMBL" id="CAK7907135.1"/>
    </source>
</evidence>
<evidence type="ECO:0000313" key="6">
    <source>
        <dbReference type="Proteomes" id="UP001497600"/>
    </source>
</evidence>
<evidence type="ECO:0000256" key="1">
    <source>
        <dbReference type="ARBA" id="ARBA00007130"/>
    </source>
</evidence>
<sequence length="225" mass="25274">MEYTLNVSAERSVVRESLKGIIWTIFFHRLFGPITPSMNEFLGVPYPIAESMTSLDTLIDEKIHHLIKNVFNGNVTAPSGNSRNVKSGQIKIQLYELRVKKSKKTGWFGQVKSEDEEKRLWESWVINVKCYPVDEGGPGNVETGGKSTDDRSSTKSEPMAMSIASFKENLNNIIDIADTHKDHIPPITSLDSLPFPYTIIVSDTQVHSTATEEESWGTLIKKMLD</sequence>
<dbReference type="Pfam" id="PF07855">
    <property type="entry name" value="ATG101"/>
    <property type="match status" value="1"/>
</dbReference>
<gene>
    <name evidence="5" type="ORF">CAAN4_E04082</name>
</gene>
<name>A0ABP0EF04_9ASCO</name>
<keyword evidence="3" id="KW-0072">Autophagy</keyword>
<accession>A0ABP0EF04</accession>
<organism evidence="5 6">
    <name type="scientific">[Candida] anglica</name>
    <dbReference type="NCBI Taxonomy" id="148631"/>
    <lineage>
        <taxon>Eukaryota</taxon>
        <taxon>Fungi</taxon>
        <taxon>Dikarya</taxon>
        <taxon>Ascomycota</taxon>
        <taxon>Saccharomycotina</taxon>
        <taxon>Pichiomycetes</taxon>
        <taxon>Debaryomycetaceae</taxon>
        <taxon>Kurtzmaniella</taxon>
    </lineage>
</organism>
<reference evidence="5 6" key="1">
    <citation type="submission" date="2024-01" db="EMBL/GenBank/DDBJ databases">
        <authorList>
            <consortium name="Genoscope - CEA"/>
            <person name="William W."/>
        </authorList>
    </citation>
    <scope>NUCLEOTIDE SEQUENCE [LARGE SCALE GENOMIC DNA]</scope>
    <source>
        <strain evidence="5 6">29B2s-10</strain>
    </source>
</reference>
<protein>
    <recommendedName>
        <fullName evidence="2">Autophagy-related protein 101</fullName>
    </recommendedName>
</protein>
<dbReference type="PANTHER" id="PTHR13292:SF0">
    <property type="entry name" value="AUTOPHAGY-RELATED PROTEIN 101"/>
    <property type="match status" value="1"/>
</dbReference>
<comment type="similarity">
    <text evidence="1">Belongs to the ATG101 family.</text>
</comment>
<evidence type="ECO:0000256" key="4">
    <source>
        <dbReference type="SAM" id="MobiDB-lite"/>
    </source>
</evidence>
<dbReference type="InterPro" id="IPR012445">
    <property type="entry name" value="ATG101"/>
</dbReference>
<dbReference type="EMBL" id="OZ004257">
    <property type="protein sequence ID" value="CAK7907135.1"/>
    <property type="molecule type" value="Genomic_DNA"/>
</dbReference>
<evidence type="ECO:0000256" key="2">
    <source>
        <dbReference type="ARBA" id="ARBA00018874"/>
    </source>
</evidence>
<feature type="region of interest" description="Disordered" evidence="4">
    <location>
        <begin position="136"/>
        <end position="157"/>
    </location>
</feature>
<keyword evidence="6" id="KW-1185">Reference proteome</keyword>
<dbReference type="PANTHER" id="PTHR13292">
    <property type="entry name" value="AUTOPHAGY-RELATED PROTEIN 101"/>
    <property type="match status" value="1"/>
</dbReference>
<evidence type="ECO:0000256" key="3">
    <source>
        <dbReference type="ARBA" id="ARBA00023006"/>
    </source>
</evidence>